<sequence length="225" mass="23836">SVSACITASTDLDGRSAPKANATRTTNVYLTGDCINVQCQTISETIYGSNVWDFDGKYYLPDYYVKTGNSGLDPNLPVCSGSASNGTGAAIVAKAQTQTGIQYSWGGGDNNGPTDGICCSPSGYNDTNVVGYDCSGLTKYALFQAKGMSLAHYTCDQYNDSRGTKIAFANATEGDLIFYGTDADQCNEHVAIFAPNGEMVEAREHGVPVGTHPQRSGHAPYVVRF</sequence>
<dbReference type="AlphaFoldDB" id="A0A8H7UD14"/>
<dbReference type="Pfam" id="PF00877">
    <property type="entry name" value="NLPC_P60"/>
    <property type="match status" value="1"/>
</dbReference>
<keyword evidence="4" id="KW-0788">Thiol protease</keyword>
<organism evidence="6 7">
    <name type="scientific">Mortierella isabellina</name>
    <name type="common">Filamentous fungus</name>
    <name type="synonym">Umbelopsis isabellina</name>
    <dbReference type="NCBI Taxonomy" id="91625"/>
    <lineage>
        <taxon>Eukaryota</taxon>
        <taxon>Fungi</taxon>
        <taxon>Fungi incertae sedis</taxon>
        <taxon>Mucoromycota</taxon>
        <taxon>Mucoromycotina</taxon>
        <taxon>Umbelopsidomycetes</taxon>
        <taxon>Umbelopsidales</taxon>
        <taxon>Umbelopsidaceae</taxon>
        <taxon>Umbelopsis</taxon>
    </lineage>
</organism>
<feature type="non-terminal residue" evidence="6">
    <location>
        <position position="1"/>
    </location>
</feature>
<evidence type="ECO:0000256" key="1">
    <source>
        <dbReference type="ARBA" id="ARBA00007074"/>
    </source>
</evidence>
<dbReference type="OrthoDB" id="2251794at2759"/>
<name>A0A8H7UD14_MORIS</name>
<accession>A0A8H7UD14</accession>
<feature type="domain" description="NlpC/P60" evidence="5">
    <location>
        <begin position="85"/>
        <end position="225"/>
    </location>
</feature>
<proteinExistence type="inferred from homology"/>
<dbReference type="EMBL" id="JAEPQZ010000009">
    <property type="protein sequence ID" value="KAG2177082.1"/>
    <property type="molecule type" value="Genomic_DNA"/>
</dbReference>
<comment type="caution">
    <text evidence="6">The sequence shown here is derived from an EMBL/GenBank/DDBJ whole genome shotgun (WGS) entry which is preliminary data.</text>
</comment>
<evidence type="ECO:0000313" key="7">
    <source>
        <dbReference type="Proteomes" id="UP000654370"/>
    </source>
</evidence>
<dbReference type="InterPro" id="IPR051794">
    <property type="entry name" value="PG_Endopeptidase_C40"/>
</dbReference>
<evidence type="ECO:0000256" key="2">
    <source>
        <dbReference type="ARBA" id="ARBA00022670"/>
    </source>
</evidence>
<dbReference type="SUPFAM" id="SSF54001">
    <property type="entry name" value="Cysteine proteinases"/>
    <property type="match status" value="1"/>
</dbReference>
<keyword evidence="7" id="KW-1185">Reference proteome</keyword>
<dbReference type="Gene3D" id="3.90.1720.10">
    <property type="entry name" value="endopeptidase domain like (from Nostoc punctiforme)"/>
    <property type="match status" value="1"/>
</dbReference>
<evidence type="ECO:0000256" key="4">
    <source>
        <dbReference type="ARBA" id="ARBA00022807"/>
    </source>
</evidence>
<dbReference type="PANTHER" id="PTHR47359:SF3">
    <property type="entry name" value="NLP_P60 DOMAIN-CONTAINING PROTEIN-RELATED"/>
    <property type="match status" value="1"/>
</dbReference>
<gene>
    <name evidence="6" type="ORF">INT43_007738</name>
</gene>
<dbReference type="PROSITE" id="PS51935">
    <property type="entry name" value="NLPC_P60"/>
    <property type="match status" value="1"/>
</dbReference>
<dbReference type="InterPro" id="IPR038765">
    <property type="entry name" value="Papain-like_cys_pep_sf"/>
</dbReference>
<evidence type="ECO:0000313" key="6">
    <source>
        <dbReference type="EMBL" id="KAG2177082.1"/>
    </source>
</evidence>
<comment type="similarity">
    <text evidence="1">Belongs to the peptidase C40 family.</text>
</comment>
<dbReference type="GO" id="GO:0006508">
    <property type="term" value="P:proteolysis"/>
    <property type="evidence" value="ECO:0007669"/>
    <property type="project" value="UniProtKB-KW"/>
</dbReference>
<dbReference type="PANTHER" id="PTHR47359">
    <property type="entry name" value="PEPTIDOGLYCAN DL-ENDOPEPTIDASE CWLO"/>
    <property type="match status" value="1"/>
</dbReference>
<dbReference type="InterPro" id="IPR000064">
    <property type="entry name" value="NLP_P60_dom"/>
</dbReference>
<reference evidence="6" key="1">
    <citation type="submission" date="2020-12" db="EMBL/GenBank/DDBJ databases">
        <title>Metabolic potential, ecology and presence of endohyphal bacteria is reflected in genomic diversity of Mucoromycotina.</title>
        <authorList>
            <person name="Muszewska A."/>
            <person name="Okrasinska A."/>
            <person name="Steczkiewicz K."/>
            <person name="Drgas O."/>
            <person name="Orlowska M."/>
            <person name="Perlinska-Lenart U."/>
            <person name="Aleksandrzak-Piekarczyk T."/>
            <person name="Szatraj K."/>
            <person name="Zielenkiewicz U."/>
            <person name="Pilsyk S."/>
            <person name="Malc E."/>
            <person name="Mieczkowski P."/>
            <person name="Kruszewska J.S."/>
            <person name="Biernat P."/>
            <person name="Pawlowska J."/>
        </authorList>
    </citation>
    <scope>NUCLEOTIDE SEQUENCE</scope>
    <source>
        <strain evidence="6">WA0000067209</strain>
    </source>
</reference>
<protein>
    <recommendedName>
        <fullName evidence="5">NlpC/P60 domain-containing protein</fullName>
    </recommendedName>
</protein>
<dbReference type="Proteomes" id="UP000654370">
    <property type="component" value="Unassembled WGS sequence"/>
</dbReference>
<keyword evidence="3" id="KW-0378">Hydrolase</keyword>
<dbReference type="GO" id="GO:0008234">
    <property type="term" value="F:cysteine-type peptidase activity"/>
    <property type="evidence" value="ECO:0007669"/>
    <property type="project" value="UniProtKB-KW"/>
</dbReference>
<evidence type="ECO:0000256" key="3">
    <source>
        <dbReference type="ARBA" id="ARBA00022801"/>
    </source>
</evidence>
<evidence type="ECO:0000259" key="5">
    <source>
        <dbReference type="PROSITE" id="PS51935"/>
    </source>
</evidence>
<keyword evidence="2" id="KW-0645">Protease</keyword>